<dbReference type="PANTHER" id="PTHR23502">
    <property type="entry name" value="MAJOR FACILITATOR SUPERFAMILY"/>
    <property type="match status" value="1"/>
</dbReference>
<gene>
    <name evidence="8" type="ORF">K461DRAFT_226029</name>
</gene>
<dbReference type="GO" id="GO:0022857">
    <property type="term" value="F:transmembrane transporter activity"/>
    <property type="evidence" value="ECO:0007669"/>
    <property type="project" value="InterPro"/>
</dbReference>
<feature type="transmembrane region" description="Helical" evidence="6">
    <location>
        <begin position="203"/>
        <end position="223"/>
    </location>
</feature>
<name>A0A9P4MMG7_9PEZI</name>
<evidence type="ECO:0000256" key="4">
    <source>
        <dbReference type="ARBA" id="ARBA00023136"/>
    </source>
</evidence>
<evidence type="ECO:0000259" key="7">
    <source>
        <dbReference type="PROSITE" id="PS50850"/>
    </source>
</evidence>
<feature type="transmembrane region" description="Helical" evidence="6">
    <location>
        <begin position="343"/>
        <end position="361"/>
    </location>
</feature>
<evidence type="ECO:0000313" key="9">
    <source>
        <dbReference type="Proteomes" id="UP000799439"/>
    </source>
</evidence>
<feature type="transmembrane region" description="Helical" evidence="6">
    <location>
        <begin position="368"/>
        <end position="389"/>
    </location>
</feature>
<dbReference type="AlphaFoldDB" id="A0A9P4MMG7"/>
<sequence>MSSKSLPSDPAVDNPATRTLPSDPEAPLDRTVTVGAHKYDTPLPRKCLIVFVLSWITLSACFSSTSLFTASDAIALSLHTTPLAVNLSSAGVLLIMGVSSFFWSPMTTILGRRVGYNACVAALLAFTLGTSFAKDFKTFAVLRVLSGLQGTYFHVAGQAILAQYFPPVQRGTATGFFLSGTVLGPPIGPLVAGIMVTSTTWRAILWLQAGMVGFGLILSLFAIQYNEEDEGVLGKASISEMIGYFNPGHVLRLMIYPNVFFAHLAAGFLSYAQYSLLSGPHIILKNQFHLTSPLVSGLFYIAPAAGFLAGTTIGGRYSDLTVRKWIDKRNGLRLPQDRLRSGMIAYFFIVPVSSLIYGWCLEKNVGGLPLAAIMAFILAAGTLIAFAGLNTYCAEVMPNQRPSVIAGKYAVQYTCGALGTATCQPLIDNVGVGAECTISAILVILAGILTTVTALYGLRMQKWVDEKRGRKPISSLPQEKSSV</sequence>
<keyword evidence="2 6" id="KW-0812">Transmembrane</keyword>
<reference evidence="8" key="1">
    <citation type="journal article" date="2020" name="Stud. Mycol.">
        <title>101 Dothideomycetes genomes: a test case for predicting lifestyles and emergence of pathogens.</title>
        <authorList>
            <person name="Haridas S."/>
            <person name="Albert R."/>
            <person name="Binder M."/>
            <person name="Bloem J."/>
            <person name="Labutti K."/>
            <person name="Salamov A."/>
            <person name="Andreopoulos B."/>
            <person name="Baker S."/>
            <person name="Barry K."/>
            <person name="Bills G."/>
            <person name="Bluhm B."/>
            <person name="Cannon C."/>
            <person name="Castanera R."/>
            <person name="Culley D."/>
            <person name="Daum C."/>
            <person name="Ezra D."/>
            <person name="Gonzalez J."/>
            <person name="Henrissat B."/>
            <person name="Kuo A."/>
            <person name="Liang C."/>
            <person name="Lipzen A."/>
            <person name="Lutzoni F."/>
            <person name="Magnuson J."/>
            <person name="Mondo S."/>
            <person name="Nolan M."/>
            <person name="Ohm R."/>
            <person name="Pangilinan J."/>
            <person name="Park H.-J."/>
            <person name="Ramirez L."/>
            <person name="Alfaro M."/>
            <person name="Sun H."/>
            <person name="Tritt A."/>
            <person name="Yoshinaga Y."/>
            <person name="Zwiers L.-H."/>
            <person name="Turgeon B."/>
            <person name="Goodwin S."/>
            <person name="Spatafora J."/>
            <person name="Crous P."/>
            <person name="Grigoriev I."/>
        </authorList>
    </citation>
    <scope>NUCLEOTIDE SEQUENCE</scope>
    <source>
        <strain evidence="8">CBS 260.36</strain>
    </source>
</reference>
<protein>
    <submittedName>
        <fullName evidence="8">Synaptic vesicle transporter</fullName>
    </submittedName>
</protein>
<dbReference type="PROSITE" id="PS50850">
    <property type="entry name" value="MFS"/>
    <property type="match status" value="1"/>
</dbReference>
<feature type="transmembrane region" description="Helical" evidence="6">
    <location>
        <begin position="176"/>
        <end position="196"/>
    </location>
</feature>
<accession>A0A9P4MMG7</accession>
<evidence type="ECO:0000256" key="2">
    <source>
        <dbReference type="ARBA" id="ARBA00022692"/>
    </source>
</evidence>
<proteinExistence type="predicted"/>
<feature type="region of interest" description="Disordered" evidence="5">
    <location>
        <begin position="1"/>
        <end position="28"/>
    </location>
</feature>
<comment type="caution">
    <text evidence="8">The sequence shown here is derived from an EMBL/GenBank/DDBJ whole genome shotgun (WGS) entry which is preliminary data.</text>
</comment>
<feature type="transmembrane region" description="Helical" evidence="6">
    <location>
        <begin position="47"/>
        <end position="71"/>
    </location>
</feature>
<keyword evidence="9" id="KW-1185">Reference proteome</keyword>
<dbReference type="GO" id="GO:0005886">
    <property type="term" value="C:plasma membrane"/>
    <property type="evidence" value="ECO:0007669"/>
    <property type="project" value="TreeGrafter"/>
</dbReference>
<dbReference type="SUPFAM" id="SSF103473">
    <property type="entry name" value="MFS general substrate transporter"/>
    <property type="match status" value="1"/>
</dbReference>
<comment type="subcellular location">
    <subcellularLocation>
        <location evidence="1">Membrane</location>
        <topology evidence="1">Multi-pass membrane protein</topology>
    </subcellularLocation>
</comment>
<dbReference type="OrthoDB" id="3066029at2759"/>
<dbReference type="Proteomes" id="UP000799439">
    <property type="component" value="Unassembled WGS sequence"/>
</dbReference>
<feature type="transmembrane region" description="Helical" evidence="6">
    <location>
        <begin position="114"/>
        <end position="133"/>
    </location>
</feature>
<feature type="transmembrane region" description="Helical" evidence="6">
    <location>
        <begin position="438"/>
        <end position="458"/>
    </location>
</feature>
<dbReference type="PANTHER" id="PTHR23502:SF152">
    <property type="entry name" value="MAJOR FACILITATOR SUPERFAMILY (MFS) PROFILE DOMAIN-CONTAINING PROTEIN-RELATED"/>
    <property type="match status" value="1"/>
</dbReference>
<evidence type="ECO:0000256" key="6">
    <source>
        <dbReference type="SAM" id="Phobius"/>
    </source>
</evidence>
<feature type="domain" description="Major facilitator superfamily (MFS) profile" evidence="7">
    <location>
        <begin position="49"/>
        <end position="465"/>
    </location>
</feature>
<evidence type="ECO:0000313" key="8">
    <source>
        <dbReference type="EMBL" id="KAF2152726.1"/>
    </source>
</evidence>
<dbReference type="InterPro" id="IPR020846">
    <property type="entry name" value="MFS_dom"/>
</dbReference>
<dbReference type="InterPro" id="IPR036259">
    <property type="entry name" value="MFS_trans_sf"/>
</dbReference>
<organism evidence="8 9">
    <name type="scientific">Myriangium duriaei CBS 260.36</name>
    <dbReference type="NCBI Taxonomy" id="1168546"/>
    <lineage>
        <taxon>Eukaryota</taxon>
        <taxon>Fungi</taxon>
        <taxon>Dikarya</taxon>
        <taxon>Ascomycota</taxon>
        <taxon>Pezizomycotina</taxon>
        <taxon>Dothideomycetes</taxon>
        <taxon>Dothideomycetidae</taxon>
        <taxon>Myriangiales</taxon>
        <taxon>Myriangiaceae</taxon>
        <taxon>Myriangium</taxon>
    </lineage>
</organism>
<dbReference type="Pfam" id="PF07690">
    <property type="entry name" value="MFS_1"/>
    <property type="match status" value="1"/>
</dbReference>
<evidence type="ECO:0000256" key="5">
    <source>
        <dbReference type="SAM" id="MobiDB-lite"/>
    </source>
</evidence>
<evidence type="ECO:0000256" key="1">
    <source>
        <dbReference type="ARBA" id="ARBA00004141"/>
    </source>
</evidence>
<dbReference type="InterPro" id="IPR011701">
    <property type="entry name" value="MFS"/>
</dbReference>
<evidence type="ECO:0000256" key="3">
    <source>
        <dbReference type="ARBA" id="ARBA00022989"/>
    </source>
</evidence>
<dbReference type="EMBL" id="ML996086">
    <property type="protein sequence ID" value="KAF2152726.1"/>
    <property type="molecule type" value="Genomic_DNA"/>
</dbReference>
<dbReference type="Gene3D" id="1.20.1250.20">
    <property type="entry name" value="MFS general substrate transporter like domains"/>
    <property type="match status" value="1"/>
</dbReference>
<keyword evidence="4 6" id="KW-0472">Membrane</keyword>
<feature type="transmembrane region" description="Helical" evidence="6">
    <location>
        <begin position="255"/>
        <end position="277"/>
    </location>
</feature>
<feature type="transmembrane region" description="Helical" evidence="6">
    <location>
        <begin position="83"/>
        <end position="102"/>
    </location>
</feature>
<feature type="transmembrane region" description="Helical" evidence="6">
    <location>
        <begin position="298"/>
        <end position="317"/>
    </location>
</feature>
<keyword evidence="3 6" id="KW-1133">Transmembrane helix</keyword>